<dbReference type="RefSeq" id="XP_001217169.1">
    <property type="nucleotide sequence ID" value="XM_001217168.1"/>
</dbReference>
<name>Q0CCK1_ASPTN</name>
<dbReference type="EMBL" id="CH476606">
    <property type="protein sequence ID" value="EAU30715.1"/>
    <property type="molecule type" value="Genomic_DNA"/>
</dbReference>
<evidence type="ECO:0000313" key="1">
    <source>
        <dbReference type="EMBL" id="EAU30715.1"/>
    </source>
</evidence>
<dbReference type="Proteomes" id="UP000007963">
    <property type="component" value="Unassembled WGS sequence"/>
</dbReference>
<dbReference type="AlphaFoldDB" id="Q0CCK1"/>
<dbReference type="VEuPathDB" id="FungiDB:ATEG_08583"/>
<sequence>MPAMRIYLPGYLSRKRKTYQPRVAGQILTDAACIYLLRDRYPSSSKLALSANAQTGLTFRRAYSSAGVKNFLRGPKILPPLFPSGPKVFGTRWLEIKVT</sequence>
<dbReference type="HOGENOM" id="CLU_2319935_0_0_1"/>
<accession>Q0CCK1</accession>
<protein>
    <submittedName>
        <fullName evidence="1">Uncharacterized protein</fullName>
    </submittedName>
</protein>
<dbReference type="GeneID" id="4323433"/>
<evidence type="ECO:0000313" key="2">
    <source>
        <dbReference type="Proteomes" id="UP000007963"/>
    </source>
</evidence>
<organism evidence="1 2">
    <name type="scientific">Aspergillus terreus (strain NIH 2624 / FGSC A1156)</name>
    <dbReference type="NCBI Taxonomy" id="341663"/>
    <lineage>
        <taxon>Eukaryota</taxon>
        <taxon>Fungi</taxon>
        <taxon>Dikarya</taxon>
        <taxon>Ascomycota</taxon>
        <taxon>Pezizomycotina</taxon>
        <taxon>Eurotiomycetes</taxon>
        <taxon>Eurotiomycetidae</taxon>
        <taxon>Eurotiales</taxon>
        <taxon>Aspergillaceae</taxon>
        <taxon>Aspergillus</taxon>
        <taxon>Aspergillus subgen. Circumdati</taxon>
    </lineage>
</organism>
<reference evidence="2" key="1">
    <citation type="submission" date="2005-09" db="EMBL/GenBank/DDBJ databases">
        <title>Annotation of the Aspergillus terreus NIH2624 genome.</title>
        <authorList>
            <person name="Birren B.W."/>
            <person name="Lander E.S."/>
            <person name="Galagan J.E."/>
            <person name="Nusbaum C."/>
            <person name="Devon K."/>
            <person name="Henn M."/>
            <person name="Ma L.-J."/>
            <person name="Jaffe D.B."/>
            <person name="Butler J."/>
            <person name="Alvarez P."/>
            <person name="Gnerre S."/>
            <person name="Grabherr M."/>
            <person name="Kleber M."/>
            <person name="Mauceli E.W."/>
            <person name="Brockman W."/>
            <person name="Rounsley S."/>
            <person name="Young S.K."/>
            <person name="LaButti K."/>
            <person name="Pushparaj V."/>
            <person name="DeCaprio D."/>
            <person name="Crawford M."/>
            <person name="Koehrsen M."/>
            <person name="Engels R."/>
            <person name="Montgomery P."/>
            <person name="Pearson M."/>
            <person name="Howarth C."/>
            <person name="Larson L."/>
            <person name="Luoma S."/>
            <person name="White J."/>
            <person name="Alvarado L."/>
            <person name="Kodira C.D."/>
            <person name="Zeng Q."/>
            <person name="Oleary S."/>
            <person name="Yandava C."/>
            <person name="Denning D.W."/>
            <person name="Nierman W.C."/>
            <person name="Milne T."/>
            <person name="Madden K."/>
        </authorList>
    </citation>
    <scope>NUCLEOTIDE SEQUENCE [LARGE SCALE GENOMIC DNA]</scope>
    <source>
        <strain evidence="2">NIH 2624 / FGSC A1156</strain>
    </source>
</reference>
<gene>
    <name evidence="1" type="ORF">ATEG_08583</name>
</gene>
<proteinExistence type="predicted"/>